<dbReference type="EMBL" id="GBEZ01010488">
    <property type="protein sequence ID" value="JAC75191.1"/>
    <property type="molecule type" value="Transcribed_RNA"/>
</dbReference>
<keyword evidence="3" id="KW-0788">Thiol protease</keyword>
<dbReference type="GO" id="GO:0036503">
    <property type="term" value="P:ERAD pathway"/>
    <property type="evidence" value="ECO:0007669"/>
    <property type="project" value="TreeGrafter"/>
</dbReference>
<dbReference type="GO" id="GO:0005829">
    <property type="term" value="C:cytosol"/>
    <property type="evidence" value="ECO:0007669"/>
    <property type="project" value="TreeGrafter"/>
</dbReference>
<evidence type="ECO:0000256" key="3">
    <source>
        <dbReference type="RuleBase" id="RU367104"/>
    </source>
</evidence>
<dbReference type="SUPFAM" id="SSF54001">
    <property type="entry name" value="Cysteine proteinases"/>
    <property type="match status" value="1"/>
</dbReference>
<comment type="function">
    <text evidence="3">Hydrolase that can remove conjugated ubiquitin from proteins and may therefore play an important regulatory role at the level of protein turnover by preventing degradation.</text>
</comment>
<dbReference type="InterPro" id="IPR003323">
    <property type="entry name" value="OTU_dom"/>
</dbReference>
<evidence type="ECO:0000313" key="5">
    <source>
        <dbReference type="EMBL" id="JAC75191.1"/>
    </source>
</evidence>
<proteinExistence type="predicted"/>
<dbReference type="InterPro" id="IPR038765">
    <property type="entry name" value="Papain-like_cys_pep_sf"/>
</dbReference>
<dbReference type="GO" id="GO:0016579">
    <property type="term" value="P:protein deubiquitination"/>
    <property type="evidence" value="ECO:0007669"/>
    <property type="project" value="TreeGrafter"/>
</dbReference>
<comment type="catalytic activity">
    <reaction evidence="1 3">
        <text>Thiol-dependent hydrolysis of ester, thioester, amide, peptide and isopeptide bonds formed by the C-terminal Gly of ubiquitin (a 76-residue protein attached to proteins as an intracellular targeting signal).</text>
        <dbReference type="EC" id="3.4.19.12"/>
    </reaction>
</comment>
<name>A0A061RXC2_9CHLO</name>
<evidence type="ECO:0000259" key="4">
    <source>
        <dbReference type="PROSITE" id="PS50802"/>
    </source>
</evidence>
<evidence type="ECO:0000256" key="2">
    <source>
        <dbReference type="ARBA" id="ARBA00022801"/>
    </source>
</evidence>
<keyword evidence="3" id="KW-0963">Cytoplasm</keyword>
<dbReference type="GO" id="GO:0030968">
    <property type="term" value="P:endoplasmic reticulum unfolded protein response"/>
    <property type="evidence" value="ECO:0007669"/>
    <property type="project" value="TreeGrafter"/>
</dbReference>
<dbReference type="PANTHER" id="PTHR13312">
    <property type="entry name" value="HIV-INDUCED PROTEIN-7-LIKE PROTEASE"/>
    <property type="match status" value="1"/>
</dbReference>
<dbReference type="AlphaFoldDB" id="A0A061RXC2"/>
<comment type="subcellular location">
    <subcellularLocation>
        <location evidence="3">Cytoplasm</location>
    </subcellularLocation>
</comment>
<evidence type="ECO:0000256" key="1">
    <source>
        <dbReference type="ARBA" id="ARBA00000707"/>
    </source>
</evidence>
<gene>
    <name evidence="5" type="ORF">TSPGSL018_23814</name>
</gene>
<dbReference type="Pfam" id="PF02338">
    <property type="entry name" value="OTU"/>
    <property type="match status" value="1"/>
</dbReference>
<feature type="domain" description="OTU" evidence="4">
    <location>
        <begin position="106"/>
        <end position="249"/>
    </location>
</feature>
<reference evidence="5" key="1">
    <citation type="submission" date="2014-05" db="EMBL/GenBank/DDBJ databases">
        <title>The transcriptome of the halophilic microalga Tetraselmis sp. GSL018 isolated from the Great Salt Lake, Utah.</title>
        <authorList>
            <person name="Jinkerson R.E."/>
            <person name="D'Adamo S."/>
            <person name="Posewitz M.C."/>
        </authorList>
    </citation>
    <scope>NUCLEOTIDE SEQUENCE</scope>
    <source>
        <strain evidence="5">GSL018</strain>
    </source>
</reference>
<keyword evidence="3" id="KW-0645">Protease</keyword>
<keyword evidence="2 3" id="KW-0378">Hydrolase</keyword>
<protein>
    <recommendedName>
        <fullName evidence="3">Ubiquitin thioesterase OTU</fullName>
        <ecNumber evidence="3">3.4.19.12</ecNumber>
    </recommendedName>
</protein>
<dbReference type="PROSITE" id="PS50802">
    <property type="entry name" value="OTU"/>
    <property type="match status" value="1"/>
</dbReference>
<sequence>MCLAHFRPASSLHSQKRFSRYSKPIWPQSFKNNLIVAQRRPGPSRRVLGIHCRDNDLRAFSSKSGSKCGRAFLESSVAPCSKAVDPLSARSSFQGDSPGADTEEQFLLFRVRGDGNCLFRALVQGAYLAKRGLGVHSALPRPQEGQEASKLRARVVSELRKRRSDVEPFIDRDFDAYVSKMAADGVWGGEPEIAMAAYVLELPVRVYSLRGPAVSLVNEYGGDYSAASGGRAVSLFFHGAGHYDLLARG</sequence>
<dbReference type="Gene3D" id="3.90.70.80">
    <property type="match status" value="1"/>
</dbReference>
<organism evidence="5">
    <name type="scientific">Tetraselmis sp. GSL018</name>
    <dbReference type="NCBI Taxonomy" id="582737"/>
    <lineage>
        <taxon>Eukaryota</taxon>
        <taxon>Viridiplantae</taxon>
        <taxon>Chlorophyta</taxon>
        <taxon>core chlorophytes</taxon>
        <taxon>Chlorodendrophyceae</taxon>
        <taxon>Chlorodendrales</taxon>
        <taxon>Chlorodendraceae</taxon>
        <taxon>Tetraselmis</taxon>
    </lineage>
</organism>
<dbReference type="GO" id="GO:0005634">
    <property type="term" value="C:nucleus"/>
    <property type="evidence" value="ECO:0007669"/>
    <property type="project" value="TreeGrafter"/>
</dbReference>
<accession>A0A061RXC2</accession>
<dbReference type="PANTHER" id="PTHR13312:SF6">
    <property type="entry name" value="UBIQUITIN THIOESTERASE OTU"/>
    <property type="match status" value="1"/>
</dbReference>
<keyword evidence="3" id="KW-0833">Ubl conjugation pathway</keyword>
<dbReference type="EC" id="3.4.19.12" evidence="3"/>
<dbReference type="GO" id="GO:0004843">
    <property type="term" value="F:cysteine-type deubiquitinase activity"/>
    <property type="evidence" value="ECO:0007669"/>
    <property type="project" value="UniProtKB-UniRule"/>
</dbReference>